<dbReference type="InterPro" id="IPR015046">
    <property type="entry name" value="LciA_Immunity-like"/>
</dbReference>
<evidence type="ECO:0008006" key="3">
    <source>
        <dbReference type="Google" id="ProtNLM"/>
    </source>
</evidence>
<dbReference type="AlphaFoldDB" id="A0A0R2HAQ5"/>
<organism evidence="1 2">
    <name type="scientific">Kandleria vitulina DSM 20405</name>
    <dbReference type="NCBI Taxonomy" id="1410657"/>
    <lineage>
        <taxon>Bacteria</taxon>
        <taxon>Bacillati</taxon>
        <taxon>Bacillota</taxon>
        <taxon>Erysipelotrichia</taxon>
        <taxon>Erysipelotrichales</taxon>
        <taxon>Coprobacillaceae</taxon>
        <taxon>Kandleria</taxon>
    </lineage>
</organism>
<sequence length="93" mass="10944">MRRKEKILTFLADILNDHEISSTEREIFEDCFTKINHNEDINSCIFKLKQELSLLATKQQLSSKGVSYFTELSRIEPSTSVSSMWNFLVRRKK</sequence>
<reference evidence="1 2" key="1">
    <citation type="journal article" date="2015" name="Genome Announc.">
        <title>Expanding the biotechnology potential of lactobacilli through comparative genomics of 213 strains and associated genera.</title>
        <authorList>
            <person name="Sun Z."/>
            <person name="Harris H.M."/>
            <person name="McCann A."/>
            <person name="Guo C."/>
            <person name="Argimon S."/>
            <person name="Zhang W."/>
            <person name="Yang X."/>
            <person name="Jeffery I.B."/>
            <person name="Cooney J.C."/>
            <person name="Kagawa T.F."/>
            <person name="Liu W."/>
            <person name="Song Y."/>
            <person name="Salvetti E."/>
            <person name="Wrobel A."/>
            <person name="Rasinkangas P."/>
            <person name="Parkhill J."/>
            <person name="Rea M.C."/>
            <person name="O'Sullivan O."/>
            <person name="Ritari J."/>
            <person name="Douillard F.P."/>
            <person name="Paul Ross R."/>
            <person name="Yang R."/>
            <person name="Briner A.E."/>
            <person name="Felis G.E."/>
            <person name="de Vos W.M."/>
            <person name="Barrangou R."/>
            <person name="Klaenhammer T.R."/>
            <person name="Caufield P.W."/>
            <person name="Cui Y."/>
            <person name="Zhang H."/>
            <person name="O'Toole P.W."/>
        </authorList>
    </citation>
    <scope>NUCLEOTIDE SEQUENCE [LARGE SCALE GENOMIC DNA]</scope>
    <source>
        <strain evidence="1 2">DSM 20405</strain>
    </source>
</reference>
<proteinExistence type="predicted"/>
<evidence type="ECO:0000313" key="1">
    <source>
        <dbReference type="EMBL" id="KRN50099.1"/>
    </source>
</evidence>
<dbReference type="RefSeq" id="WP_155266076.1">
    <property type="nucleotide sequence ID" value="NZ_JNKN01000018.1"/>
</dbReference>
<accession>A0A0R2HAQ5</accession>
<dbReference type="Pfam" id="PF08951">
    <property type="entry name" value="EntA_Immun"/>
    <property type="match status" value="1"/>
</dbReference>
<dbReference type="EMBL" id="JQBL01000014">
    <property type="protein sequence ID" value="KRN50099.1"/>
    <property type="molecule type" value="Genomic_DNA"/>
</dbReference>
<dbReference type="PATRIC" id="fig|1410657.5.peg.477"/>
<dbReference type="Proteomes" id="UP000051841">
    <property type="component" value="Unassembled WGS sequence"/>
</dbReference>
<protein>
    <recommendedName>
        <fullName evidence="3">Bacteriocin immunity protein</fullName>
    </recommendedName>
</protein>
<keyword evidence="2" id="KW-1185">Reference proteome</keyword>
<comment type="caution">
    <text evidence="1">The sequence shown here is derived from an EMBL/GenBank/DDBJ whole genome shotgun (WGS) entry which is preliminary data.</text>
</comment>
<gene>
    <name evidence="1" type="ORF">IV49_GL000449</name>
</gene>
<name>A0A0R2HAQ5_9FIRM</name>
<evidence type="ECO:0000313" key="2">
    <source>
        <dbReference type="Proteomes" id="UP000051841"/>
    </source>
</evidence>
<dbReference type="CDD" id="cd21059">
    <property type="entry name" value="LciA-like"/>
    <property type="match status" value="1"/>
</dbReference>